<comment type="caution">
    <text evidence="2">The sequence shown here is derived from an EMBL/GenBank/DDBJ whole genome shotgun (WGS) entry which is preliminary data.</text>
</comment>
<feature type="compositionally biased region" description="Polar residues" evidence="1">
    <location>
        <begin position="174"/>
        <end position="192"/>
    </location>
</feature>
<evidence type="ECO:0000313" key="2">
    <source>
        <dbReference type="EMBL" id="GIY78555.1"/>
    </source>
</evidence>
<dbReference type="EMBL" id="BPLR01015768">
    <property type="protein sequence ID" value="GIY78555.1"/>
    <property type="molecule type" value="Genomic_DNA"/>
</dbReference>
<feature type="region of interest" description="Disordered" evidence="1">
    <location>
        <begin position="174"/>
        <end position="218"/>
    </location>
</feature>
<evidence type="ECO:0000256" key="1">
    <source>
        <dbReference type="SAM" id="MobiDB-lite"/>
    </source>
</evidence>
<protein>
    <submittedName>
        <fullName evidence="2">Uncharacterized protein</fullName>
    </submittedName>
</protein>
<proteinExistence type="predicted"/>
<sequence>MDNALDYYTEPAESSMSYIGGHKFEFKFELDDPSNFRRNFRSPIFQTKCACPTTWVVYCSFLPIKTYPKRLHMYFKLQRTDTEVTVAHTTMEIEFWDEDDESFYYAYFSLPVYSIHNDIFEGVPISNMTVCLPYHKLKSITEKKLSCTIYFNIDDKCVPATYSPLTDACKTETPQGCKTETPQGCKTETPQGCKTEKTPQGCKTETPQGCKTETPARL</sequence>
<accession>A0AAV4WB87</accession>
<keyword evidence="3" id="KW-1185">Reference proteome</keyword>
<name>A0AAV4WB87_CAEEX</name>
<evidence type="ECO:0000313" key="3">
    <source>
        <dbReference type="Proteomes" id="UP001054945"/>
    </source>
</evidence>
<feature type="compositionally biased region" description="Polar residues" evidence="1">
    <location>
        <begin position="201"/>
        <end position="211"/>
    </location>
</feature>
<dbReference type="AlphaFoldDB" id="A0AAV4WB87"/>
<dbReference type="Proteomes" id="UP001054945">
    <property type="component" value="Unassembled WGS sequence"/>
</dbReference>
<gene>
    <name evidence="2" type="ORF">CEXT_249891</name>
</gene>
<reference evidence="2 3" key="1">
    <citation type="submission" date="2021-06" db="EMBL/GenBank/DDBJ databases">
        <title>Caerostris extrusa draft genome.</title>
        <authorList>
            <person name="Kono N."/>
            <person name="Arakawa K."/>
        </authorList>
    </citation>
    <scope>NUCLEOTIDE SEQUENCE [LARGE SCALE GENOMIC DNA]</scope>
</reference>
<organism evidence="2 3">
    <name type="scientific">Caerostris extrusa</name>
    <name type="common">Bark spider</name>
    <name type="synonym">Caerostris bankana</name>
    <dbReference type="NCBI Taxonomy" id="172846"/>
    <lineage>
        <taxon>Eukaryota</taxon>
        <taxon>Metazoa</taxon>
        <taxon>Ecdysozoa</taxon>
        <taxon>Arthropoda</taxon>
        <taxon>Chelicerata</taxon>
        <taxon>Arachnida</taxon>
        <taxon>Araneae</taxon>
        <taxon>Araneomorphae</taxon>
        <taxon>Entelegynae</taxon>
        <taxon>Araneoidea</taxon>
        <taxon>Araneidae</taxon>
        <taxon>Caerostris</taxon>
    </lineage>
</organism>